<proteinExistence type="inferred from homology"/>
<dbReference type="NCBIfam" id="TIGR00797">
    <property type="entry name" value="matE"/>
    <property type="match status" value="1"/>
</dbReference>
<sequence>MDFRKKLNVSLLMDHSTSIETRRKFYRLTFYNILANITVPLTSIVDTSILGNLNTYVFMAGAALSGILFDFMFWMFGFLRMGTTGLTAQAIGEKNEQESIFILVRSIFLACFFGAMILILSPWIREIGFQILEGNSEVKTAGISYFDARIPGSIAVLCNYVFTGWFLGRGKSSIVLIATLIGNGINVFLDVWFILKLGWEAYGAGLATSISQFGMLFVFVFSLFRELKIYNNLKLSFLKDKDLFSVQGFSSLIHLNKDIFLRTFFLIVTFSIFRNFSSEAGTEILATNSILLQLILVSAYLVDGAAFATESLAGNIYGEKNWKLLKELLYLAFYNSIFFTSIFLGFVFLFPNFIFGMITKSDKVLSLLMNYRFWLFPVLEIGAIAFILDGFFIGLTKGKILRNSMLISTAFFFFPIVYLGNIQKDNHLLWFSLVLLMTGRALTLSLQAKKFFENSKLQNVN</sequence>
<accession>A0ABN0J4N0</accession>
<dbReference type="CDD" id="cd13136">
    <property type="entry name" value="MATE_DinF_like"/>
    <property type="match status" value="1"/>
</dbReference>
<comment type="similarity">
    <text evidence="2">Belongs to the multi antimicrobial extrusion (MATE) (TC 2.A.66.1) family.</text>
</comment>
<name>A0ABN0J4N0_9LEPT</name>
<dbReference type="InterPro" id="IPR002528">
    <property type="entry name" value="MATE_fam"/>
</dbReference>
<evidence type="ECO:0000256" key="1">
    <source>
        <dbReference type="ARBA" id="ARBA00004141"/>
    </source>
</evidence>
<dbReference type="PANTHER" id="PTHR42893">
    <property type="entry name" value="PROTEIN DETOXIFICATION 44, CHLOROPLASTIC-RELATED"/>
    <property type="match status" value="1"/>
</dbReference>
<evidence type="ECO:0000256" key="4">
    <source>
        <dbReference type="ARBA" id="ARBA00022989"/>
    </source>
</evidence>
<feature type="transmembrane region" description="Helical" evidence="6">
    <location>
        <begin position="289"/>
        <end position="308"/>
    </location>
</feature>
<feature type="transmembrane region" description="Helical" evidence="6">
    <location>
        <begin position="28"/>
        <end position="50"/>
    </location>
</feature>
<feature type="transmembrane region" description="Helical" evidence="6">
    <location>
        <begin position="428"/>
        <end position="446"/>
    </location>
</feature>
<keyword evidence="4 6" id="KW-1133">Transmembrane helix</keyword>
<feature type="transmembrane region" description="Helical" evidence="6">
    <location>
        <begin position="174"/>
        <end position="195"/>
    </location>
</feature>
<dbReference type="Pfam" id="PF01554">
    <property type="entry name" value="MatE"/>
    <property type="match status" value="2"/>
</dbReference>
<evidence type="ECO:0000256" key="5">
    <source>
        <dbReference type="ARBA" id="ARBA00023136"/>
    </source>
</evidence>
<feature type="transmembrane region" description="Helical" evidence="6">
    <location>
        <begin position="259"/>
        <end position="277"/>
    </location>
</feature>
<feature type="transmembrane region" description="Helical" evidence="6">
    <location>
        <begin position="56"/>
        <end position="79"/>
    </location>
</feature>
<keyword evidence="5 6" id="KW-0472">Membrane</keyword>
<dbReference type="EMBL" id="AHMH02000031">
    <property type="protein sequence ID" value="EMN01904.1"/>
    <property type="molecule type" value="Genomic_DNA"/>
</dbReference>
<comment type="caution">
    <text evidence="7">The sequence shown here is derived from an EMBL/GenBank/DDBJ whole genome shotgun (WGS) entry which is preliminary data.</text>
</comment>
<feature type="transmembrane region" description="Helical" evidence="6">
    <location>
        <begin position="405"/>
        <end position="422"/>
    </location>
</feature>
<evidence type="ECO:0000256" key="3">
    <source>
        <dbReference type="ARBA" id="ARBA00022692"/>
    </source>
</evidence>
<comment type="subcellular location">
    <subcellularLocation>
        <location evidence="1">Membrane</location>
        <topology evidence="1">Multi-pass membrane protein</topology>
    </subcellularLocation>
</comment>
<keyword evidence="3 6" id="KW-0812">Transmembrane</keyword>
<feature type="transmembrane region" description="Helical" evidence="6">
    <location>
        <begin position="328"/>
        <end position="354"/>
    </location>
</feature>
<dbReference type="PANTHER" id="PTHR42893:SF46">
    <property type="entry name" value="PROTEIN DETOXIFICATION 44, CHLOROPLASTIC"/>
    <property type="match status" value="1"/>
</dbReference>
<evidence type="ECO:0000313" key="8">
    <source>
        <dbReference type="Proteomes" id="UP000012099"/>
    </source>
</evidence>
<reference evidence="7 8" key="1">
    <citation type="submission" date="2013-01" db="EMBL/GenBank/DDBJ databases">
        <authorList>
            <person name="Harkins D.M."/>
            <person name="Durkin A.S."/>
            <person name="Brinkac L.M."/>
            <person name="Haft D.H."/>
            <person name="Selengut J.D."/>
            <person name="Sanka R."/>
            <person name="DePew J."/>
            <person name="Purushe J."/>
            <person name="Whelen A.C."/>
            <person name="Vinetz J.M."/>
            <person name="Sutton G.G."/>
            <person name="Nierman W.C."/>
            <person name="Fouts D.E."/>
        </authorList>
    </citation>
    <scope>NUCLEOTIDE SEQUENCE [LARGE SCALE GENOMIC DNA]</scope>
    <source>
        <strain evidence="7 8">2007001578</strain>
    </source>
</reference>
<gene>
    <name evidence="7" type="ORF">LEP1GSC035_4229</name>
</gene>
<dbReference type="InterPro" id="IPR044644">
    <property type="entry name" value="DinF-like"/>
</dbReference>
<dbReference type="Proteomes" id="UP000012099">
    <property type="component" value="Unassembled WGS sequence"/>
</dbReference>
<evidence type="ECO:0000256" key="2">
    <source>
        <dbReference type="ARBA" id="ARBA00010199"/>
    </source>
</evidence>
<evidence type="ECO:0000256" key="6">
    <source>
        <dbReference type="SAM" id="Phobius"/>
    </source>
</evidence>
<evidence type="ECO:0000313" key="7">
    <source>
        <dbReference type="EMBL" id="EMN01904.1"/>
    </source>
</evidence>
<feature type="transmembrane region" description="Helical" evidence="6">
    <location>
        <begin position="100"/>
        <end position="123"/>
    </location>
</feature>
<protein>
    <submittedName>
        <fullName evidence="7">MATE efflux family protein</fullName>
    </submittedName>
</protein>
<feature type="transmembrane region" description="Helical" evidence="6">
    <location>
        <begin position="201"/>
        <end position="224"/>
    </location>
</feature>
<organism evidence="7 8">
    <name type="scientific">Leptospira noguchii str. 2007001578</name>
    <dbReference type="NCBI Taxonomy" id="1049974"/>
    <lineage>
        <taxon>Bacteria</taxon>
        <taxon>Pseudomonadati</taxon>
        <taxon>Spirochaetota</taxon>
        <taxon>Spirochaetia</taxon>
        <taxon>Leptospirales</taxon>
        <taxon>Leptospiraceae</taxon>
        <taxon>Leptospira</taxon>
    </lineage>
</organism>
<feature type="transmembrane region" description="Helical" evidence="6">
    <location>
        <begin position="374"/>
        <end position="393"/>
    </location>
</feature>
<keyword evidence="8" id="KW-1185">Reference proteome</keyword>